<evidence type="ECO:0000256" key="2">
    <source>
        <dbReference type="PROSITE-ProRule" id="PRU00335"/>
    </source>
</evidence>
<dbReference type="EMBL" id="JAADZU010000003">
    <property type="protein sequence ID" value="NDK88297.1"/>
    <property type="molecule type" value="Genomic_DNA"/>
</dbReference>
<dbReference type="InterPro" id="IPR050109">
    <property type="entry name" value="HTH-type_TetR-like_transc_reg"/>
</dbReference>
<dbReference type="PROSITE" id="PS01081">
    <property type="entry name" value="HTH_TETR_1"/>
    <property type="match status" value="1"/>
</dbReference>
<dbReference type="Proteomes" id="UP000466307">
    <property type="component" value="Unassembled WGS sequence"/>
</dbReference>
<protein>
    <submittedName>
        <fullName evidence="4">TetR/AcrR family transcriptional regulator</fullName>
    </submittedName>
</protein>
<keyword evidence="5" id="KW-1185">Reference proteome</keyword>
<reference evidence="4 5" key="1">
    <citation type="submission" date="2020-01" db="EMBL/GenBank/DDBJ databases">
        <title>Investigation of new actinobacteria for the biodesulphurisation of diesel fuel.</title>
        <authorList>
            <person name="Athi Narayanan S.M."/>
        </authorList>
    </citation>
    <scope>NUCLEOTIDE SEQUENCE [LARGE SCALE GENOMIC DNA]</scope>
    <source>
        <strain evidence="4 5">213E</strain>
    </source>
</reference>
<dbReference type="PANTHER" id="PTHR30055:SF237">
    <property type="entry name" value="TRANSCRIPTIONAL REPRESSOR MCE3R"/>
    <property type="match status" value="1"/>
</dbReference>
<dbReference type="PROSITE" id="PS50977">
    <property type="entry name" value="HTH_TETR_2"/>
    <property type="match status" value="1"/>
</dbReference>
<feature type="DNA-binding region" description="H-T-H motif" evidence="2">
    <location>
        <begin position="10"/>
        <end position="29"/>
    </location>
</feature>
<evidence type="ECO:0000313" key="4">
    <source>
        <dbReference type="EMBL" id="NDK88297.1"/>
    </source>
</evidence>
<proteinExistence type="predicted"/>
<dbReference type="GO" id="GO:0003700">
    <property type="term" value="F:DNA-binding transcription factor activity"/>
    <property type="evidence" value="ECO:0007669"/>
    <property type="project" value="TreeGrafter"/>
</dbReference>
<name>A0A7K3LL87_9ACTN</name>
<dbReference type="AlphaFoldDB" id="A0A7K3LL87"/>
<dbReference type="PANTHER" id="PTHR30055">
    <property type="entry name" value="HTH-TYPE TRANSCRIPTIONAL REGULATOR RUTR"/>
    <property type="match status" value="1"/>
</dbReference>
<sequence>MAAKGYHGTSVRDIATAAGVASGSIYTHFGSKHDLLALIMNRGMDGLIAHTEDALFHAGTDPADRLRAIVGAHVRVHVSGLRESLLGNSELRSLEPAARELIVSKRDTQRRMFDRVIVDGAERGVFRAADPIAASRFIVTACTAVATWYHPDGAMSPDEIVESHQRIALDTVGHHDPSATP</sequence>
<evidence type="ECO:0000256" key="1">
    <source>
        <dbReference type="ARBA" id="ARBA00023125"/>
    </source>
</evidence>
<dbReference type="InterPro" id="IPR009057">
    <property type="entry name" value="Homeodomain-like_sf"/>
</dbReference>
<gene>
    <name evidence="4" type="ORF">GYA93_01670</name>
</gene>
<accession>A0A7K3LL87</accession>
<organism evidence="4 5">
    <name type="scientific">Gordonia desulfuricans</name>
    <dbReference type="NCBI Taxonomy" id="89051"/>
    <lineage>
        <taxon>Bacteria</taxon>
        <taxon>Bacillati</taxon>
        <taxon>Actinomycetota</taxon>
        <taxon>Actinomycetes</taxon>
        <taxon>Mycobacteriales</taxon>
        <taxon>Gordoniaceae</taxon>
        <taxon>Gordonia</taxon>
    </lineage>
</organism>
<dbReference type="InterPro" id="IPR023772">
    <property type="entry name" value="DNA-bd_HTH_TetR-type_CS"/>
</dbReference>
<dbReference type="GO" id="GO:0000976">
    <property type="term" value="F:transcription cis-regulatory region binding"/>
    <property type="evidence" value="ECO:0007669"/>
    <property type="project" value="TreeGrafter"/>
</dbReference>
<dbReference type="Pfam" id="PF00440">
    <property type="entry name" value="TetR_N"/>
    <property type="match status" value="1"/>
</dbReference>
<feature type="domain" description="HTH tetR-type" evidence="3">
    <location>
        <begin position="1"/>
        <end position="47"/>
    </location>
</feature>
<comment type="caution">
    <text evidence="4">The sequence shown here is derived from an EMBL/GenBank/DDBJ whole genome shotgun (WGS) entry which is preliminary data.</text>
</comment>
<dbReference type="Pfam" id="PF17932">
    <property type="entry name" value="TetR_C_24"/>
    <property type="match status" value="1"/>
</dbReference>
<dbReference type="InterPro" id="IPR001647">
    <property type="entry name" value="HTH_TetR"/>
</dbReference>
<dbReference type="InterPro" id="IPR036271">
    <property type="entry name" value="Tet_transcr_reg_TetR-rel_C_sf"/>
</dbReference>
<dbReference type="InterPro" id="IPR041490">
    <property type="entry name" value="KstR2_TetR_C"/>
</dbReference>
<dbReference type="SUPFAM" id="SSF48498">
    <property type="entry name" value="Tetracyclin repressor-like, C-terminal domain"/>
    <property type="match status" value="1"/>
</dbReference>
<evidence type="ECO:0000313" key="5">
    <source>
        <dbReference type="Proteomes" id="UP000466307"/>
    </source>
</evidence>
<keyword evidence="1 2" id="KW-0238">DNA-binding</keyword>
<dbReference type="Gene3D" id="1.10.357.10">
    <property type="entry name" value="Tetracycline Repressor, domain 2"/>
    <property type="match status" value="1"/>
</dbReference>
<dbReference type="SUPFAM" id="SSF46689">
    <property type="entry name" value="Homeodomain-like"/>
    <property type="match status" value="1"/>
</dbReference>
<evidence type="ECO:0000259" key="3">
    <source>
        <dbReference type="PROSITE" id="PS50977"/>
    </source>
</evidence>